<evidence type="ECO:0000313" key="3">
    <source>
        <dbReference type="Proteomes" id="UP001221757"/>
    </source>
</evidence>
<protein>
    <submittedName>
        <fullName evidence="2">Uncharacterized protein</fullName>
    </submittedName>
</protein>
<keyword evidence="3" id="KW-1185">Reference proteome</keyword>
<dbReference type="Proteomes" id="UP001221757">
    <property type="component" value="Unassembled WGS sequence"/>
</dbReference>
<organism evidence="2 3">
    <name type="scientific">Mycena rosella</name>
    <name type="common">Pink bonnet</name>
    <name type="synonym">Agaricus rosellus</name>
    <dbReference type="NCBI Taxonomy" id="1033263"/>
    <lineage>
        <taxon>Eukaryota</taxon>
        <taxon>Fungi</taxon>
        <taxon>Dikarya</taxon>
        <taxon>Basidiomycota</taxon>
        <taxon>Agaricomycotina</taxon>
        <taxon>Agaricomycetes</taxon>
        <taxon>Agaricomycetidae</taxon>
        <taxon>Agaricales</taxon>
        <taxon>Marasmiineae</taxon>
        <taxon>Mycenaceae</taxon>
        <taxon>Mycena</taxon>
    </lineage>
</organism>
<dbReference type="AlphaFoldDB" id="A0AAD7DTP5"/>
<feature type="region of interest" description="Disordered" evidence="1">
    <location>
        <begin position="53"/>
        <end position="83"/>
    </location>
</feature>
<name>A0AAD7DTP5_MYCRO</name>
<dbReference type="EMBL" id="JARKIE010000022">
    <property type="protein sequence ID" value="KAJ7699533.1"/>
    <property type="molecule type" value="Genomic_DNA"/>
</dbReference>
<evidence type="ECO:0000313" key="2">
    <source>
        <dbReference type="EMBL" id="KAJ7699533.1"/>
    </source>
</evidence>
<sequence>MPPPADTTFAETSRHRRRPAVVVRVPSVESFVLYCGAVDPLAAHPLDAYDQHSAGVPQFLPSPPPHERSHETSRSTGNGCGARVHSGAVPVQRTPCWFGWADGLAPTVVPLETQYFPHELAYSLGLAEDRGWGRATCGCSSSGLGCAIW</sequence>
<evidence type="ECO:0000256" key="1">
    <source>
        <dbReference type="SAM" id="MobiDB-lite"/>
    </source>
</evidence>
<proteinExistence type="predicted"/>
<gene>
    <name evidence="2" type="ORF">B0H17DRAFT_296278</name>
</gene>
<comment type="caution">
    <text evidence="2">The sequence shown here is derived from an EMBL/GenBank/DDBJ whole genome shotgun (WGS) entry which is preliminary data.</text>
</comment>
<accession>A0AAD7DTP5</accession>
<reference evidence="2" key="1">
    <citation type="submission" date="2023-03" db="EMBL/GenBank/DDBJ databases">
        <title>Massive genome expansion in bonnet fungi (Mycena s.s.) driven by repeated elements and novel gene families across ecological guilds.</title>
        <authorList>
            <consortium name="Lawrence Berkeley National Laboratory"/>
            <person name="Harder C.B."/>
            <person name="Miyauchi S."/>
            <person name="Viragh M."/>
            <person name="Kuo A."/>
            <person name="Thoen E."/>
            <person name="Andreopoulos B."/>
            <person name="Lu D."/>
            <person name="Skrede I."/>
            <person name="Drula E."/>
            <person name="Henrissat B."/>
            <person name="Morin E."/>
            <person name="Kohler A."/>
            <person name="Barry K."/>
            <person name="LaButti K."/>
            <person name="Morin E."/>
            <person name="Salamov A."/>
            <person name="Lipzen A."/>
            <person name="Mereny Z."/>
            <person name="Hegedus B."/>
            <person name="Baldrian P."/>
            <person name="Stursova M."/>
            <person name="Weitz H."/>
            <person name="Taylor A."/>
            <person name="Grigoriev I.V."/>
            <person name="Nagy L.G."/>
            <person name="Martin F."/>
            <person name="Kauserud H."/>
        </authorList>
    </citation>
    <scope>NUCLEOTIDE SEQUENCE</scope>
    <source>
        <strain evidence="2">CBHHK067</strain>
    </source>
</reference>